<dbReference type="EMBL" id="PKTG01000131">
    <property type="protein sequence ID" value="PLX15698.1"/>
    <property type="molecule type" value="Genomic_DNA"/>
</dbReference>
<sequence>MNKLSKKDGIFHDYYWNVEDQKHNRLKLAYFKEFKQFNWIMASTLYLDEVEK</sequence>
<dbReference type="Gene3D" id="3.30.450.20">
    <property type="entry name" value="PAS domain"/>
    <property type="match status" value="1"/>
</dbReference>
<feature type="domain" description="Double Cache" evidence="1">
    <location>
        <begin position="2"/>
        <end position="51"/>
    </location>
</feature>
<gene>
    <name evidence="2" type="ORF">C0601_12425</name>
</gene>
<protein>
    <recommendedName>
        <fullName evidence="1">Double Cache domain-containing protein</fullName>
    </recommendedName>
</protein>
<organism evidence="2 3">
    <name type="scientific">Muiribacterium halophilum</name>
    <dbReference type="NCBI Taxonomy" id="2053465"/>
    <lineage>
        <taxon>Bacteria</taxon>
        <taxon>Candidatus Muiribacteriota</taxon>
        <taxon>Candidatus Muiribacteriia</taxon>
        <taxon>Candidatus Muiribacteriales</taxon>
        <taxon>Candidatus Muiribacteriaceae</taxon>
        <taxon>Candidatus Muiribacterium</taxon>
    </lineage>
</organism>
<reference evidence="2 3" key="1">
    <citation type="submission" date="2017-11" db="EMBL/GenBank/DDBJ databases">
        <title>Genome-resolved metagenomics identifies genetic mobility, metabolic interactions, and unexpected diversity in perchlorate-reducing communities.</title>
        <authorList>
            <person name="Barnum T.P."/>
            <person name="Figueroa I.A."/>
            <person name="Carlstrom C.I."/>
            <person name="Lucas L.N."/>
            <person name="Engelbrektson A.L."/>
            <person name="Coates J.D."/>
        </authorList>
    </citation>
    <scope>NUCLEOTIDE SEQUENCE [LARGE SCALE GENOMIC DNA]</scope>
    <source>
        <strain evidence="2">BM706</strain>
    </source>
</reference>
<comment type="caution">
    <text evidence="2">The sequence shown here is derived from an EMBL/GenBank/DDBJ whole genome shotgun (WGS) entry which is preliminary data.</text>
</comment>
<dbReference type="AlphaFoldDB" id="A0A2N5ZAK3"/>
<evidence type="ECO:0000259" key="1">
    <source>
        <dbReference type="Pfam" id="PF08269"/>
    </source>
</evidence>
<proteinExistence type="predicted"/>
<evidence type="ECO:0000313" key="3">
    <source>
        <dbReference type="Proteomes" id="UP000234857"/>
    </source>
</evidence>
<accession>A0A2N5ZAK3</accession>
<dbReference type="Proteomes" id="UP000234857">
    <property type="component" value="Unassembled WGS sequence"/>
</dbReference>
<name>A0A2N5ZAK3_MUIH1</name>
<dbReference type="Pfam" id="PF08269">
    <property type="entry name" value="dCache_2"/>
    <property type="match status" value="1"/>
</dbReference>
<dbReference type="InterPro" id="IPR004010">
    <property type="entry name" value="Double_Cache_2"/>
</dbReference>
<evidence type="ECO:0000313" key="2">
    <source>
        <dbReference type="EMBL" id="PLX15698.1"/>
    </source>
</evidence>